<keyword evidence="2 3" id="KW-0342">GTP-binding</keyword>
<dbReference type="GeneID" id="98121509"/>
<dbReference type="InterPro" id="IPR024156">
    <property type="entry name" value="Small_GTPase_ARF"/>
</dbReference>
<gene>
    <name evidence="4" type="ORF">HOO65_090285</name>
</gene>
<proteinExistence type="inferred from homology"/>
<dbReference type="RefSeq" id="XP_070856171.1">
    <property type="nucleotide sequence ID" value="XM_071004601.1"/>
</dbReference>
<dbReference type="EMBL" id="JABSNW010000009">
    <property type="protein sequence ID" value="KAL2884990.1"/>
    <property type="molecule type" value="Genomic_DNA"/>
</dbReference>
<keyword evidence="5" id="KW-1185">Reference proteome</keyword>
<dbReference type="Pfam" id="PF00025">
    <property type="entry name" value="Arf"/>
    <property type="match status" value="1"/>
</dbReference>
<evidence type="ECO:0000313" key="5">
    <source>
        <dbReference type="Proteomes" id="UP001610728"/>
    </source>
</evidence>
<evidence type="ECO:0000256" key="1">
    <source>
        <dbReference type="ARBA" id="ARBA00022741"/>
    </source>
</evidence>
<dbReference type="InterPro" id="IPR006689">
    <property type="entry name" value="Small_GTPase_ARF/SAR"/>
</dbReference>
<dbReference type="PRINTS" id="PR00328">
    <property type="entry name" value="SAR1GTPBP"/>
</dbReference>
<dbReference type="PANTHER" id="PTHR11711">
    <property type="entry name" value="ADP RIBOSYLATION FACTOR-RELATED"/>
    <property type="match status" value="1"/>
</dbReference>
<dbReference type="NCBIfam" id="TIGR00231">
    <property type="entry name" value="small_GTP"/>
    <property type="match status" value="1"/>
</dbReference>
<dbReference type="SMART" id="SM00178">
    <property type="entry name" value="SAR"/>
    <property type="match status" value="1"/>
</dbReference>
<dbReference type="SMART" id="SM00177">
    <property type="entry name" value="ARF"/>
    <property type="match status" value="1"/>
</dbReference>
<protein>
    <submittedName>
        <fullName evidence="4">ADP-ribosylation factor 6</fullName>
    </submittedName>
</protein>
<organism evidence="4 5">
    <name type="scientific">Ceratocystis lukuohia</name>
    <dbReference type="NCBI Taxonomy" id="2019550"/>
    <lineage>
        <taxon>Eukaryota</taxon>
        <taxon>Fungi</taxon>
        <taxon>Dikarya</taxon>
        <taxon>Ascomycota</taxon>
        <taxon>Pezizomycotina</taxon>
        <taxon>Sordariomycetes</taxon>
        <taxon>Hypocreomycetidae</taxon>
        <taxon>Microascales</taxon>
        <taxon>Ceratocystidaceae</taxon>
        <taxon>Ceratocystis</taxon>
    </lineage>
</organism>
<evidence type="ECO:0000313" key="4">
    <source>
        <dbReference type="EMBL" id="KAL2884990.1"/>
    </source>
</evidence>
<keyword evidence="1 3" id="KW-0547">Nucleotide-binding</keyword>
<name>A0ABR4M9N3_9PEZI</name>
<dbReference type="SUPFAM" id="SSF52540">
    <property type="entry name" value="P-loop containing nucleoside triphosphate hydrolases"/>
    <property type="match status" value="1"/>
</dbReference>
<sequence>MGGQLSKMMARIFGSKEMRLLMLGLDAAGKTTILYKLKLGQDVTTIPTVGFNVETVTYKNVKFNVWDVGGQDKIRPLWRHYFSGPVTNRPLLSAGTQGLIFVIDSSDRARMEEARTELHRIINDHEMKDSLLLVFANKQDLPEAMTPQDVTECLQLAKLKDKVCSASARRKEMKDVLISVAVVKKGSGSASLKNASLSPKVLYFVGTLLCSTGPGLD</sequence>
<reference evidence="4 5" key="1">
    <citation type="submission" date="2020-05" db="EMBL/GenBank/DDBJ databases">
        <title>Ceratocystis lukuohia genome.</title>
        <authorList>
            <person name="Harrington T.C."/>
            <person name="Kim K."/>
            <person name="Mayers C.G."/>
        </authorList>
    </citation>
    <scope>NUCLEOTIDE SEQUENCE [LARGE SCALE GENOMIC DNA]</scope>
    <source>
        <strain evidence="4 5">C4212</strain>
    </source>
</reference>
<accession>A0ABR4M9N3</accession>
<dbReference type="PROSITE" id="PS51417">
    <property type="entry name" value="ARF"/>
    <property type="match status" value="1"/>
</dbReference>
<dbReference type="Gene3D" id="3.40.50.300">
    <property type="entry name" value="P-loop containing nucleotide triphosphate hydrolases"/>
    <property type="match status" value="1"/>
</dbReference>
<comment type="caution">
    <text evidence="4">The sequence shown here is derived from an EMBL/GenBank/DDBJ whole genome shotgun (WGS) entry which is preliminary data.</text>
</comment>
<comment type="similarity">
    <text evidence="3">Belongs to the small GTPase superfamily. Arf family.</text>
</comment>
<dbReference type="InterPro" id="IPR027417">
    <property type="entry name" value="P-loop_NTPase"/>
</dbReference>
<evidence type="ECO:0000256" key="3">
    <source>
        <dbReference type="RuleBase" id="RU003925"/>
    </source>
</evidence>
<dbReference type="Proteomes" id="UP001610728">
    <property type="component" value="Unassembled WGS sequence"/>
</dbReference>
<evidence type="ECO:0000256" key="2">
    <source>
        <dbReference type="ARBA" id="ARBA00023134"/>
    </source>
</evidence>
<dbReference type="InterPro" id="IPR005225">
    <property type="entry name" value="Small_GTP-bd"/>
</dbReference>